<protein>
    <submittedName>
        <fullName evidence="2">Uncharacterized protein</fullName>
    </submittedName>
</protein>
<proteinExistence type="predicted"/>
<evidence type="ECO:0000313" key="2">
    <source>
        <dbReference type="EMBL" id="OAG03966.1"/>
    </source>
</evidence>
<dbReference type="GeneID" id="28766550"/>
<accession>A0A177C9A9</accession>
<dbReference type="EMBL" id="KV441554">
    <property type="protein sequence ID" value="OAG03966.1"/>
    <property type="molecule type" value="Genomic_DNA"/>
</dbReference>
<sequence length="185" mass="20851">MSRTSRAQFRLPTHLKNSDTPTPARFDNQLCHGQWYLLRTSNQYWKDKLNIRTECLPTGSDCFFYQVKSGGAVKTMKWNTKAVEGEMATFVSQGTGLMRLIGAKWEVIGWSNPVVLDGESQPGGPAWQVGYQHGTLLTSAAINVSCREPGRISEEDWTAIEHWLAGIEDEGFRRAVEELFTVTHE</sequence>
<evidence type="ECO:0000256" key="1">
    <source>
        <dbReference type="SAM" id="MobiDB-lite"/>
    </source>
</evidence>
<keyword evidence="3" id="KW-1185">Reference proteome</keyword>
<gene>
    <name evidence="2" type="ORF">CC84DRAFT_1219210</name>
</gene>
<organism evidence="2 3">
    <name type="scientific">Paraphaeosphaeria sporulosa</name>
    <dbReference type="NCBI Taxonomy" id="1460663"/>
    <lineage>
        <taxon>Eukaryota</taxon>
        <taxon>Fungi</taxon>
        <taxon>Dikarya</taxon>
        <taxon>Ascomycota</taxon>
        <taxon>Pezizomycotina</taxon>
        <taxon>Dothideomycetes</taxon>
        <taxon>Pleosporomycetidae</taxon>
        <taxon>Pleosporales</taxon>
        <taxon>Massarineae</taxon>
        <taxon>Didymosphaeriaceae</taxon>
        <taxon>Paraphaeosphaeria</taxon>
    </lineage>
</organism>
<feature type="region of interest" description="Disordered" evidence="1">
    <location>
        <begin position="1"/>
        <end position="23"/>
    </location>
</feature>
<evidence type="ECO:0000313" key="3">
    <source>
        <dbReference type="Proteomes" id="UP000077069"/>
    </source>
</evidence>
<dbReference type="AlphaFoldDB" id="A0A177C9A9"/>
<dbReference type="OrthoDB" id="9975758at2759"/>
<dbReference type="RefSeq" id="XP_018034331.1">
    <property type="nucleotide sequence ID" value="XM_018183064.1"/>
</dbReference>
<name>A0A177C9A9_9PLEO</name>
<dbReference type="InParanoid" id="A0A177C9A9"/>
<dbReference type="Proteomes" id="UP000077069">
    <property type="component" value="Unassembled WGS sequence"/>
</dbReference>
<reference evidence="2 3" key="1">
    <citation type="submission" date="2016-05" db="EMBL/GenBank/DDBJ databases">
        <title>Comparative analysis of secretome profiles of manganese(II)-oxidizing ascomycete fungi.</title>
        <authorList>
            <consortium name="DOE Joint Genome Institute"/>
            <person name="Zeiner C.A."/>
            <person name="Purvine S.O."/>
            <person name="Zink E.M."/>
            <person name="Wu S."/>
            <person name="Pasa-Tolic L."/>
            <person name="Chaput D.L."/>
            <person name="Haridas S."/>
            <person name="Grigoriev I.V."/>
            <person name="Santelli C.M."/>
            <person name="Hansel C.M."/>
        </authorList>
    </citation>
    <scope>NUCLEOTIDE SEQUENCE [LARGE SCALE GENOMIC DNA]</scope>
    <source>
        <strain evidence="2 3">AP3s5-JAC2a</strain>
    </source>
</reference>